<gene>
    <name evidence="3 5" type="primary">gcvH</name>
    <name evidence="5" type="ORF">GCM10009821_02270</name>
</gene>
<comment type="similarity">
    <text evidence="1 3">Belongs to the GcvH family.</text>
</comment>
<evidence type="ECO:0000313" key="5">
    <source>
        <dbReference type="EMBL" id="GAA2069403.1"/>
    </source>
</evidence>
<feature type="modified residue" description="N6-lipoyllysine" evidence="3">
    <location>
        <position position="62"/>
    </location>
</feature>
<dbReference type="InterPro" id="IPR033753">
    <property type="entry name" value="GCV_H/Fam206"/>
</dbReference>
<evidence type="ECO:0000313" key="6">
    <source>
        <dbReference type="Proteomes" id="UP001501480"/>
    </source>
</evidence>
<dbReference type="HAMAP" id="MF_00272">
    <property type="entry name" value="GcvH"/>
    <property type="match status" value="1"/>
</dbReference>
<dbReference type="PROSITE" id="PS50968">
    <property type="entry name" value="BIOTINYL_LIPOYL"/>
    <property type="match status" value="1"/>
</dbReference>
<proteinExistence type="inferred from homology"/>
<name>A0ABN2VQS4_9ACTN</name>
<dbReference type="InterPro" id="IPR017453">
    <property type="entry name" value="GCV_H_sub"/>
</dbReference>
<comment type="subunit">
    <text evidence="3">The glycine cleavage system is composed of four proteins: P, T, L and H.</text>
</comment>
<dbReference type="PANTHER" id="PTHR11715:SF3">
    <property type="entry name" value="GLYCINE CLEAVAGE SYSTEM H PROTEIN-RELATED"/>
    <property type="match status" value="1"/>
</dbReference>
<dbReference type="RefSeq" id="WP_344323290.1">
    <property type="nucleotide sequence ID" value="NZ_BAAAPY010000001.1"/>
</dbReference>
<dbReference type="NCBIfam" id="TIGR00527">
    <property type="entry name" value="gcvH"/>
    <property type="match status" value="1"/>
</dbReference>
<dbReference type="NCBIfam" id="NF002270">
    <property type="entry name" value="PRK01202.1"/>
    <property type="match status" value="1"/>
</dbReference>
<dbReference type="CDD" id="cd06848">
    <property type="entry name" value="GCS_H"/>
    <property type="match status" value="1"/>
</dbReference>
<evidence type="ECO:0000256" key="3">
    <source>
        <dbReference type="HAMAP-Rule" id="MF_00272"/>
    </source>
</evidence>
<organism evidence="5 6">
    <name type="scientific">Aeromicrobium halocynthiae</name>
    <dbReference type="NCBI Taxonomy" id="560557"/>
    <lineage>
        <taxon>Bacteria</taxon>
        <taxon>Bacillati</taxon>
        <taxon>Actinomycetota</taxon>
        <taxon>Actinomycetes</taxon>
        <taxon>Propionibacteriales</taxon>
        <taxon>Nocardioidaceae</taxon>
        <taxon>Aeromicrobium</taxon>
    </lineage>
</organism>
<keyword evidence="6" id="KW-1185">Reference proteome</keyword>
<reference evidence="5 6" key="1">
    <citation type="journal article" date="2019" name="Int. J. Syst. Evol. Microbiol.">
        <title>The Global Catalogue of Microorganisms (GCM) 10K type strain sequencing project: providing services to taxonomists for standard genome sequencing and annotation.</title>
        <authorList>
            <consortium name="The Broad Institute Genomics Platform"/>
            <consortium name="The Broad Institute Genome Sequencing Center for Infectious Disease"/>
            <person name="Wu L."/>
            <person name="Ma J."/>
        </authorList>
    </citation>
    <scope>NUCLEOTIDE SEQUENCE [LARGE SCALE GENOMIC DNA]</scope>
    <source>
        <strain evidence="5 6">JCM 15749</strain>
    </source>
</reference>
<accession>A0ABN2VQS4</accession>
<keyword evidence="2 3" id="KW-0450">Lipoyl</keyword>
<comment type="function">
    <text evidence="3">The glycine cleavage system catalyzes the degradation of glycine. The H protein shuttles the methylamine group of glycine from the P protein to the T protein.</text>
</comment>
<dbReference type="Pfam" id="PF01597">
    <property type="entry name" value="GCV_H"/>
    <property type="match status" value="1"/>
</dbReference>
<dbReference type="SUPFAM" id="SSF51230">
    <property type="entry name" value="Single hybrid motif"/>
    <property type="match status" value="1"/>
</dbReference>
<dbReference type="PROSITE" id="PS00189">
    <property type="entry name" value="LIPOYL"/>
    <property type="match status" value="1"/>
</dbReference>
<dbReference type="InterPro" id="IPR000089">
    <property type="entry name" value="Biotin_lipoyl"/>
</dbReference>
<dbReference type="EMBL" id="BAAAPY010000001">
    <property type="protein sequence ID" value="GAA2069403.1"/>
    <property type="molecule type" value="Genomic_DNA"/>
</dbReference>
<dbReference type="PANTHER" id="PTHR11715">
    <property type="entry name" value="GLYCINE CLEAVAGE SYSTEM H PROTEIN"/>
    <property type="match status" value="1"/>
</dbReference>
<dbReference type="Gene3D" id="2.40.50.100">
    <property type="match status" value="1"/>
</dbReference>
<feature type="domain" description="Lipoyl-binding" evidence="4">
    <location>
        <begin position="21"/>
        <end position="103"/>
    </location>
</feature>
<evidence type="ECO:0000259" key="4">
    <source>
        <dbReference type="PROSITE" id="PS50968"/>
    </source>
</evidence>
<dbReference type="InterPro" id="IPR003016">
    <property type="entry name" value="2-oxoA_DH_lipoyl-BS"/>
</dbReference>
<dbReference type="InterPro" id="IPR002930">
    <property type="entry name" value="GCV_H"/>
</dbReference>
<comment type="cofactor">
    <cofactor evidence="3">
        <name>(R)-lipoate</name>
        <dbReference type="ChEBI" id="CHEBI:83088"/>
    </cofactor>
    <text evidence="3">Binds 1 lipoyl cofactor covalently.</text>
</comment>
<comment type="caution">
    <text evidence="5">The sequence shown here is derived from an EMBL/GenBank/DDBJ whole genome shotgun (WGS) entry which is preliminary data.</text>
</comment>
<evidence type="ECO:0000256" key="1">
    <source>
        <dbReference type="ARBA" id="ARBA00009249"/>
    </source>
</evidence>
<evidence type="ECO:0000256" key="2">
    <source>
        <dbReference type="ARBA" id="ARBA00022823"/>
    </source>
</evidence>
<dbReference type="InterPro" id="IPR011053">
    <property type="entry name" value="Single_hybrid_motif"/>
</dbReference>
<sequence>MIPEDLHYSEEHEWVRLDDGIAVVGITDFAQDQLGDIVYVDLPDVGEVLEAGSVVGELESTKSVSDIFSPIGGEVVARNESLDGAAEVINSDPYGEGWLLKIRPSDDEPTAGLLSPEQYTSLVSS</sequence>
<protein>
    <recommendedName>
        <fullName evidence="3">Glycine cleavage system H protein</fullName>
    </recommendedName>
</protein>
<dbReference type="Proteomes" id="UP001501480">
    <property type="component" value="Unassembled WGS sequence"/>
</dbReference>